<feature type="signal peptide" evidence="2">
    <location>
        <begin position="1"/>
        <end position="17"/>
    </location>
</feature>
<evidence type="ECO:0000313" key="3">
    <source>
        <dbReference type="EMBL" id="MBK1814143.1"/>
    </source>
</evidence>
<name>A0A934QWR2_9BACT</name>
<organism evidence="3 4">
    <name type="scientific">Luteolibacter yonseiensis</name>
    <dbReference type="NCBI Taxonomy" id="1144680"/>
    <lineage>
        <taxon>Bacteria</taxon>
        <taxon>Pseudomonadati</taxon>
        <taxon>Verrucomicrobiota</taxon>
        <taxon>Verrucomicrobiia</taxon>
        <taxon>Verrucomicrobiales</taxon>
        <taxon>Verrucomicrobiaceae</taxon>
        <taxon>Luteolibacter</taxon>
    </lineage>
</organism>
<feature type="chain" id="PRO_5037159607" description="3-keto-disaccharide hydrolase domain-containing protein" evidence="2">
    <location>
        <begin position="18"/>
        <end position="457"/>
    </location>
</feature>
<accession>A0A934QWR2</accession>
<evidence type="ECO:0008006" key="5">
    <source>
        <dbReference type="Google" id="ProtNLM"/>
    </source>
</evidence>
<dbReference type="EMBL" id="JAENIK010000001">
    <property type="protein sequence ID" value="MBK1814143.1"/>
    <property type="molecule type" value="Genomic_DNA"/>
</dbReference>
<evidence type="ECO:0000313" key="4">
    <source>
        <dbReference type="Proteomes" id="UP000600139"/>
    </source>
</evidence>
<keyword evidence="2" id="KW-0732">Signal</keyword>
<keyword evidence="4" id="KW-1185">Reference proteome</keyword>
<reference evidence="3" key="1">
    <citation type="submission" date="2021-01" db="EMBL/GenBank/DDBJ databases">
        <title>Modified the classification status of verrucomicrobia.</title>
        <authorList>
            <person name="Feng X."/>
        </authorList>
    </citation>
    <scope>NUCLEOTIDE SEQUENCE</scope>
    <source>
        <strain evidence="3">JCM 18052</strain>
    </source>
</reference>
<protein>
    <recommendedName>
        <fullName evidence="5">3-keto-disaccharide hydrolase domain-containing protein</fullName>
    </recommendedName>
</protein>
<dbReference type="Proteomes" id="UP000600139">
    <property type="component" value="Unassembled WGS sequence"/>
</dbReference>
<dbReference type="AlphaFoldDB" id="A0A934QWR2"/>
<feature type="region of interest" description="Disordered" evidence="1">
    <location>
        <begin position="310"/>
        <end position="345"/>
    </location>
</feature>
<dbReference type="RefSeq" id="WP_200349104.1">
    <property type="nucleotide sequence ID" value="NZ_BAABHZ010000005.1"/>
</dbReference>
<feature type="compositionally biased region" description="Basic and acidic residues" evidence="1">
    <location>
        <begin position="330"/>
        <end position="345"/>
    </location>
</feature>
<evidence type="ECO:0000256" key="2">
    <source>
        <dbReference type="SAM" id="SignalP"/>
    </source>
</evidence>
<proteinExistence type="predicted"/>
<gene>
    <name evidence="3" type="ORF">JIN84_00785</name>
</gene>
<comment type="caution">
    <text evidence="3">The sequence shown here is derived from an EMBL/GenBank/DDBJ whole genome shotgun (WGS) entry which is preliminary data.</text>
</comment>
<sequence length="457" mass="50523">MKARLTASFLGMTLLLAAEETVSTVRFANDDQLPGTLESLSPEALVWKSPILDKPASFFLKDVLELGLTPEHPEGTARHEASVSLTNGDILRGQLASVGDEVVELDTWFAGRMKLNRLMISDISISGRPDLLYRGPTGLDDWKQSGDKPAWNYQNGGFRSSAPGSIARDMKLPDECSISFDAAWRDSFSLDLNFFAGEPGSARSADGYVLTFRNRYLSLRSGRNPQNLGNSATAEALQENEKARIEVRASLKTGKVCIFVDGEIIDVWTDPDVAKLKVGRWLHFVSSSISPVQVSRIEIAAWDGEVEQMPDPKVGNGLLDEEEPDPLEAPPKEEKPKAGRMELRNGDSLDGEVLSITEGMISIKTPFREVKLPIEVLRSLALKPAELERCKRENGDVRGWFPDGSSVVFRLEEVKPGVLSGSSQNFGNADFKTAAFNRIEFNIYDPEYEELRAAEKW</sequence>
<evidence type="ECO:0000256" key="1">
    <source>
        <dbReference type="SAM" id="MobiDB-lite"/>
    </source>
</evidence>